<reference evidence="8 9" key="1">
    <citation type="submission" date="2024-01" db="EMBL/GenBank/DDBJ databases">
        <title>The genome of the rayed Mediterranean limpet Patella caerulea (Linnaeus, 1758).</title>
        <authorList>
            <person name="Anh-Thu Weber A."/>
            <person name="Halstead-Nussloch G."/>
        </authorList>
    </citation>
    <scope>NUCLEOTIDE SEQUENCE [LARGE SCALE GENOMIC DNA]</scope>
    <source>
        <strain evidence="8">AATW-2023a</strain>
        <tissue evidence="8">Whole specimen</tissue>
    </source>
</reference>
<feature type="transmembrane region" description="Helical" evidence="7">
    <location>
        <begin position="169"/>
        <end position="190"/>
    </location>
</feature>
<comment type="caution">
    <text evidence="8">The sequence shown here is derived from an EMBL/GenBank/DDBJ whole genome shotgun (WGS) entry which is preliminary data.</text>
</comment>
<name>A0AAN8JD39_PATCE</name>
<dbReference type="GO" id="GO:0005765">
    <property type="term" value="C:lysosomal membrane"/>
    <property type="evidence" value="ECO:0007669"/>
    <property type="project" value="TreeGrafter"/>
</dbReference>
<evidence type="ECO:0000256" key="6">
    <source>
        <dbReference type="ARBA" id="ARBA00023136"/>
    </source>
</evidence>
<evidence type="ECO:0000256" key="1">
    <source>
        <dbReference type="ARBA" id="ARBA00004141"/>
    </source>
</evidence>
<protein>
    <recommendedName>
        <fullName evidence="3">Transmembrane protein 192</fullName>
    </recommendedName>
</protein>
<dbReference type="GO" id="GO:0005770">
    <property type="term" value="C:late endosome"/>
    <property type="evidence" value="ECO:0007669"/>
    <property type="project" value="TreeGrafter"/>
</dbReference>
<feature type="transmembrane region" description="Helical" evidence="7">
    <location>
        <begin position="51"/>
        <end position="74"/>
    </location>
</feature>
<evidence type="ECO:0000256" key="4">
    <source>
        <dbReference type="ARBA" id="ARBA00022692"/>
    </source>
</evidence>
<keyword evidence="4 7" id="KW-0812">Transmembrane</keyword>
<dbReference type="EMBL" id="JAZGQO010000011">
    <property type="protein sequence ID" value="KAK6172745.1"/>
    <property type="molecule type" value="Genomic_DNA"/>
</dbReference>
<keyword evidence="6 7" id="KW-0472">Membrane</keyword>
<feature type="transmembrane region" description="Helical" evidence="7">
    <location>
        <begin position="86"/>
        <end position="107"/>
    </location>
</feature>
<accession>A0AAN8JD39</accession>
<dbReference type="PANTHER" id="PTHR31592">
    <property type="entry name" value="TRANSMEMBRANE PROTEIN 192"/>
    <property type="match status" value="1"/>
</dbReference>
<evidence type="ECO:0000313" key="9">
    <source>
        <dbReference type="Proteomes" id="UP001347796"/>
    </source>
</evidence>
<evidence type="ECO:0000313" key="8">
    <source>
        <dbReference type="EMBL" id="KAK6172745.1"/>
    </source>
</evidence>
<keyword evidence="9" id="KW-1185">Reference proteome</keyword>
<gene>
    <name evidence="8" type="ORF">SNE40_016342</name>
</gene>
<feature type="transmembrane region" description="Helical" evidence="7">
    <location>
        <begin position="128"/>
        <end position="149"/>
    </location>
</feature>
<comment type="similarity">
    <text evidence="2">Belongs to the TMEM192 family.</text>
</comment>
<evidence type="ECO:0000256" key="5">
    <source>
        <dbReference type="ARBA" id="ARBA00022989"/>
    </source>
</evidence>
<comment type="subcellular location">
    <subcellularLocation>
        <location evidence="1">Membrane</location>
        <topology evidence="1">Multi-pass membrane protein</topology>
    </subcellularLocation>
</comment>
<proteinExistence type="inferred from homology"/>
<dbReference type="Proteomes" id="UP001347796">
    <property type="component" value="Unassembled WGS sequence"/>
</dbReference>
<evidence type="ECO:0000256" key="2">
    <source>
        <dbReference type="ARBA" id="ARBA00006314"/>
    </source>
</evidence>
<dbReference type="Pfam" id="PF14802">
    <property type="entry name" value="TMEM192"/>
    <property type="match status" value="1"/>
</dbReference>
<dbReference type="AlphaFoldDB" id="A0AAN8JD39"/>
<dbReference type="InterPro" id="IPR029399">
    <property type="entry name" value="TMEM192"/>
</dbReference>
<organism evidence="8 9">
    <name type="scientific">Patella caerulea</name>
    <name type="common">Rayed Mediterranean limpet</name>
    <dbReference type="NCBI Taxonomy" id="87958"/>
    <lineage>
        <taxon>Eukaryota</taxon>
        <taxon>Metazoa</taxon>
        <taxon>Spiralia</taxon>
        <taxon>Lophotrochozoa</taxon>
        <taxon>Mollusca</taxon>
        <taxon>Gastropoda</taxon>
        <taxon>Patellogastropoda</taxon>
        <taxon>Patelloidea</taxon>
        <taxon>Patellidae</taxon>
        <taxon>Patella</taxon>
    </lineage>
</organism>
<keyword evidence="5 7" id="KW-1133">Transmembrane helix</keyword>
<evidence type="ECO:0000256" key="3">
    <source>
        <dbReference type="ARBA" id="ARBA00014635"/>
    </source>
</evidence>
<dbReference type="PANTHER" id="PTHR31592:SF1">
    <property type="entry name" value="TRANSMEMBRANE PROTEIN 192"/>
    <property type="match status" value="1"/>
</dbReference>
<sequence length="280" mass="31962">MVSLGNDSTNARHSGGYFFNDDSVQNSDDDLLVDHLTLTNDTDPPFRKINIIWSIIAVKILFIVLILASFLVPVLCDGGKCGTDPFSIVVYTHGGMWCVLLVFDRYFRHKHHVSRLQGYLEFYRKTRYIRRWPFTLNSGANALAVVVVRVVDKYCTTEKPCTVLDRDNYIQIVIAIEVILVLPVLVLYLVRTVKFNRQKAYPDVSQDEMLTSFIQSQSMASDVGFKDENFVDQVLEKQADMIRYLKQHNTQLGKRILTLTSEVNAYKSQSRPSHSIGSIN</sequence>
<evidence type="ECO:0000256" key="7">
    <source>
        <dbReference type="SAM" id="Phobius"/>
    </source>
</evidence>